<gene>
    <name evidence="2" type="ORF">FIBSPDRAFT_950096</name>
</gene>
<dbReference type="OrthoDB" id="3115983at2759"/>
<reference evidence="2 3" key="1">
    <citation type="journal article" date="2016" name="Mol. Biol. Evol.">
        <title>Comparative Genomics of Early-Diverging Mushroom-Forming Fungi Provides Insights into the Origins of Lignocellulose Decay Capabilities.</title>
        <authorList>
            <person name="Nagy L.G."/>
            <person name="Riley R."/>
            <person name="Tritt A."/>
            <person name="Adam C."/>
            <person name="Daum C."/>
            <person name="Floudas D."/>
            <person name="Sun H."/>
            <person name="Yadav J.S."/>
            <person name="Pangilinan J."/>
            <person name="Larsson K.H."/>
            <person name="Matsuura K."/>
            <person name="Barry K."/>
            <person name="Labutti K."/>
            <person name="Kuo R."/>
            <person name="Ohm R.A."/>
            <person name="Bhattacharya S.S."/>
            <person name="Shirouzu T."/>
            <person name="Yoshinaga Y."/>
            <person name="Martin F.M."/>
            <person name="Grigoriev I.V."/>
            <person name="Hibbett D.S."/>
        </authorList>
    </citation>
    <scope>NUCLEOTIDE SEQUENCE [LARGE SCALE GENOMIC DNA]</scope>
    <source>
        <strain evidence="2 3">CBS 109695</strain>
    </source>
</reference>
<feature type="compositionally biased region" description="Acidic residues" evidence="1">
    <location>
        <begin position="89"/>
        <end position="102"/>
    </location>
</feature>
<accession>A0A166P3J1</accession>
<evidence type="ECO:0000313" key="2">
    <source>
        <dbReference type="EMBL" id="KZP25676.1"/>
    </source>
</evidence>
<keyword evidence="3" id="KW-1185">Reference proteome</keyword>
<protein>
    <submittedName>
        <fullName evidence="2">Uncharacterized protein</fullName>
    </submittedName>
</protein>
<feature type="compositionally biased region" description="Low complexity" evidence="1">
    <location>
        <begin position="73"/>
        <end position="85"/>
    </location>
</feature>
<dbReference type="AlphaFoldDB" id="A0A166P3J1"/>
<feature type="region of interest" description="Disordered" evidence="1">
    <location>
        <begin position="70"/>
        <end position="102"/>
    </location>
</feature>
<sequence length="102" mass="11037">MISVADLITLGDMSKCFLNEHDFGSVEVEDVMQGVFGDYADQCASAEAVEWAQYWNKLIIYDEAVQDSGMNAGSPPLLPGHLSSSDVNEGLDTESETEGESK</sequence>
<proteinExistence type="predicted"/>
<organism evidence="2 3">
    <name type="scientific">Athelia psychrophila</name>
    <dbReference type="NCBI Taxonomy" id="1759441"/>
    <lineage>
        <taxon>Eukaryota</taxon>
        <taxon>Fungi</taxon>
        <taxon>Dikarya</taxon>
        <taxon>Basidiomycota</taxon>
        <taxon>Agaricomycotina</taxon>
        <taxon>Agaricomycetes</taxon>
        <taxon>Agaricomycetidae</taxon>
        <taxon>Atheliales</taxon>
        <taxon>Atheliaceae</taxon>
        <taxon>Athelia</taxon>
    </lineage>
</organism>
<dbReference type="EMBL" id="KV417519">
    <property type="protein sequence ID" value="KZP25676.1"/>
    <property type="molecule type" value="Genomic_DNA"/>
</dbReference>
<dbReference type="Proteomes" id="UP000076532">
    <property type="component" value="Unassembled WGS sequence"/>
</dbReference>
<evidence type="ECO:0000256" key="1">
    <source>
        <dbReference type="SAM" id="MobiDB-lite"/>
    </source>
</evidence>
<evidence type="ECO:0000313" key="3">
    <source>
        <dbReference type="Proteomes" id="UP000076532"/>
    </source>
</evidence>
<name>A0A166P3J1_9AGAM</name>